<accession>Q1IQ80</accession>
<dbReference type="KEGG" id="aba:Acid345_1969"/>
<dbReference type="InterPro" id="IPR008201">
    <property type="entry name" value="HepT-like"/>
</dbReference>
<evidence type="ECO:0000313" key="7">
    <source>
        <dbReference type="Proteomes" id="UP000002432"/>
    </source>
</evidence>
<dbReference type="PANTHER" id="PTHR34139:SF1">
    <property type="entry name" value="RNASE MJ1380-RELATED"/>
    <property type="match status" value="1"/>
</dbReference>
<evidence type="ECO:0008006" key="8">
    <source>
        <dbReference type="Google" id="ProtNLM"/>
    </source>
</evidence>
<evidence type="ECO:0000256" key="4">
    <source>
        <dbReference type="ARBA" id="ARBA00022741"/>
    </source>
</evidence>
<dbReference type="InterPro" id="IPR051813">
    <property type="entry name" value="HepT_RNase_toxin"/>
</dbReference>
<gene>
    <name evidence="6" type="ordered locus">Acid345_1969</name>
</gene>
<dbReference type="GO" id="GO:0016787">
    <property type="term" value="F:hydrolase activity"/>
    <property type="evidence" value="ECO:0007669"/>
    <property type="project" value="UniProtKB-KW"/>
</dbReference>
<keyword evidence="2" id="KW-1277">Toxin-antitoxin system</keyword>
<dbReference type="PANTHER" id="PTHR34139">
    <property type="entry name" value="UPF0331 PROTEIN MJ0127"/>
    <property type="match status" value="1"/>
</dbReference>
<evidence type="ECO:0000256" key="5">
    <source>
        <dbReference type="ARBA" id="ARBA00022801"/>
    </source>
</evidence>
<dbReference type="EnsemblBacteria" id="ABF40970">
    <property type="protein sequence ID" value="ABF40970"/>
    <property type="gene ID" value="Acid345_1969"/>
</dbReference>
<dbReference type="Pfam" id="PF01934">
    <property type="entry name" value="HepT-like"/>
    <property type="match status" value="1"/>
</dbReference>
<keyword evidence="7" id="KW-1185">Reference proteome</keyword>
<dbReference type="GO" id="GO:0110001">
    <property type="term" value="C:toxin-antitoxin complex"/>
    <property type="evidence" value="ECO:0007669"/>
    <property type="project" value="InterPro"/>
</dbReference>
<name>Q1IQ80_KORVE</name>
<dbReference type="Proteomes" id="UP000002432">
    <property type="component" value="Chromosome"/>
</dbReference>
<dbReference type="RefSeq" id="WP_011522771.1">
    <property type="nucleotide sequence ID" value="NC_008009.1"/>
</dbReference>
<protein>
    <recommendedName>
        <fullName evidence="8">DUF86 domain-containing protein</fullName>
    </recommendedName>
</protein>
<keyword evidence="1" id="KW-0597">Phosphoprotein</keyword>
<evidence type="ECO:0000313" key="6">
    <source>
        <dbReference type="EMBL" id="ABF40970.1"/>
    </source>
</evidence>
<dbReference type="eggNOG" id="COG2361">
    <property type="taxonomic scope" value="Bacteria"/>
</dbReference>
<reference evidence="6 7" key="1">
    <citation type="journal article" date="2009" name="Appl. Environ. Microbiol.">
        <title>Three genomes from the phylum Acidobacteria provide insight into the lifestyles of these microorganisms in soils.</title>
        <authorList>
            <person name="Ward N.L."/>
            <person name="Challacombe J.F."/>
            <person name="Janssen P.H."/>
            <person name="Henrissat B."/>
            <person name="Coutinho P.M."/>
            <person name="Wu M."/>
            <person name="Xie G."/>
            <person name="Haft D.H."/>
            <person name="Sait M."/>
            <person name="Badger J."/>
            <person name="Barabote R.D."/>
            <person name="Bradley B."/>
            <person name="Brettin T.S."/>
            <person name="Brinkac L.M."/>
            <person name="Bruce D."/>
            <person name="Creasy T."/>
            <person name="Daugherty S.C."/>
            <person name="Davidsen T.M."/>
            <person name="DeBoy R.T."/>
            <person name="Detter J.C."/>
            <person name="Dodson R.J."/>
            <person name="Durkin A.S."/>
            <person name="Ganapathy A."/>
            <person name="Gwinn-Giglio M."/>
            <person name="Han C.S."/>
            <person name="Khouri H."/>
            <person name="Kiss H."/>
            <person name="Kothari S.P."/>
            <person name="Madupu R."/>
            <person name="Nelson K.E."/>
            <person name="Nelson W.C."/>
            <person name="Paulsen I."/>
            <person name="Penn K."/>
            <person name="Ren Q."/>
            <person name="Rosovitz M.J."/>
            <person name="Selengut J.D."/>
            <person name="Shrivastava S."/>
            <person name="Sullivan S.A."/>
            <person name="Tapia R."/>
            <person name="Thompson L.S."/>
            <person name="Watkins K.L."/>
            <person name="Yang Q."/>
            <person name="Yu C."/>
            <person name="Zafar N."/>
            <person name="Zhou L."/>
            <person name="Kuske C.R."/>
        </authorList>
    </citation>
    <scope>NUCLEOTIDE SEQUENCE [LARGE SCALE GENOMIC DNA]</scope>
    <source>
        <strain evidence="6 7">Ellin345</strain>
    </source>
</reference>
<evidence type="ECO:0000256" key="3">
    <source>
        <dbReference type="ARBA" id="ARBA00022722"/>
    </source>
</evidence>
<dbReference type="AlphaFoldDB" id="Q1IQ80"/>
<evidence type="ECO:0000256" key="2">
    <source>
        <dbReference type="ARBA" id="ARBA00022649"/>
    </source>
</evidence>
<evidence type="ECO:0000256" key="1">
    <source>
        <dbReference type="ARBA" id="ARBA00022553"/>
    </source>
</evidence>
<dbReference type="GO" id="GO:0004540">
    <property type="term" value="F:RNA nuclease activity"/>
    <property type="evidence" value="ECO:0007669"/>
    <property type="project" value="InterPro"/>
</dbReference>
<keyword evidence="4" id="KW-0547">Nucleotide-binding</keyword>
<dbReference type="OrthoDB" id="9810538at2"/>
<keyword evidence="3" id="KW-0540">Nuclease</keyword>
<proteinExistence type="predicted"/>
<dbReference type="GO" id="GO:0000166">
    <property type="term" value="F:nucleotide binding"/>
    <property type="evidence" value="ECO:0007669"/>
    <property type="project" value="UniProtKB-KW"/>
</dbReference>
<organism evidence="6 7">
    <name type="scientific">Koribacter versatilis (strain Ellin345)</name>
    <dbReference type="NCBI Taxonomy" id="204669"/>
    <lineage>
        <taxon>Bacteria</taxon>
        <taxon>Pseudomonadati</taxon>
        <taxon>Acidobacteriota</taxon>
        <taxon>Terriglobia</taxon>
        <taxon>Terriglobales</taxon>
        <taxon>Candidatus Korobacteraceae</taxon>
        <taxon>Candidatus Korobacter</taxon>
    </lineage>
</organism>
<dbReference type="HOGENOM" id="CLU_142825_3_3_0"/>
<dbReference type="EMBL" id="CP000360">
    <property type="protein sequence ID" value="ABF40970.1"/>
    <property type="molecule type" value="Genomic_DNA"/>
</dbReference>
<keyword evidence="5" id="KW-0378">Hydrolase</keyword>
<dbReference type="STRING" id="204669.Acid345_1969"/>
<sequence length="119" mass="13546">MRHDRAYLADIIEACQHIGSFVSGRDLADLDSDVLLRSGIFHQLAVIGEAASRISTELRDRHPELAWRQISGMRNYIAHAYFSLDLRIVWETATMDVPNLRITVLRLSDAEFGHDDVIQ</sequence>